<dbReference type="SUPFAM" id="SSF46785">
    <property type="entry name" value="Winged helix' DNA-binding domain"/>
    <property type="match status" value="1"/>
</dbReference>
<dbReference type="InterPro" id="IPR036388">
    <property type="entry name" value="WH-like_DNA-bd_sf"/>
</dbReference>
<sequence length="123" mass="13780">MAFPGDVYASNCSARDALALISGKWVMLILPALAPRPMRNGELLRRIEGISQKVLTQTLRQLERNGLIERMEVAAKPAHVEYRLTAVACSLVDTLAALDRWAEHHFPELDAARERYDDVHSAE</sequence>
<dbReference type="InterPro" id="IPR036390">
    <property type="entry name" value="WH_DNA-bd_sf"/>
</dbReference>
<evidence type="ECO:0000256" key="1">
    <source>
        <dbReference type="ARBA" id="ARBA00023015"/>
    </source>
</evidence>
<keyword evidence="1" id="KW-0805">Transcription regulation</keyword>
<dbReference type="RefSeq" id="WP_135310686.1">
    <property type="nucleotide sequence ID" value="NZ_QUZT01000067.1"/>
</dbReference>
<dbReference type="InterPro" id="IPR011991">
    <property type="entry name" value="ArsR-like_HTH"/>
</dbReference>
<evidence type="ECO:0000313" key="5">
    <source>
        <dbReference type="EMBL" id="TFY87726.1"/>
    </source>
</evidence>
<keyword evidence="3" id="KW-0804">Transcription</keyword>
<dbReference type="InterPro" id="IPR002577">
    <property type="entry name" value="HTH_HxlR"/>
</dbReference>
<keyword evidence="6" id="KW-1185">Reference proteome</keyword>
<comment type="caution">
    <text evidence="5">The sequence shown here is derived from an EMBL/GenBank/DDBJ whole genome shotgun (WGS) entry which is preliminary data.</text>
</comment>
<dbReference type="Gene3D" id="1.10.10.10">
    <property type="entry name" value="Winged helix-like DNA-binding domain superfamily/Winged helix DNA-binding domain"/>
    <property type="match status" value="1"/>
</dbReference>
<dbReference type="GO" id="GO:0003677">
    <property type="term" value="F:DNA binding"/>
    <property type="evidence" value="ECO:0007669"/>
    <property type="project" value="UniProtKB-KW"/>
</dbReference>
<evidence type="ECO:0000256" key="3">
    <source>
        <dbReference type="ARBA" id="ARBA00023163"/>
    </source>
</evidence>
<gene>
    <name evidence="5" type="ORF">DYL61_25860</name>
</gene>
<dbReference type="PANTHER" id="PTHR33204:SF37">
    <property type="entry name" value="HTH-TYPE TRANSCRIPTIONAL REGULATOR YODB"/>
    <property type="match status" value="1"/>
</dbReference>
<dbReference type="GO" id="GO:0006355">
    <property type="term" value="P:regulation of DNA-templated transcription"/>
    <property type="evidence" value="ECO:0007669"/>
    <property type="project" value="UniProtKB-ARBA"/>
</dbReference>
<protein>
    <submittedName>
        <fullName evidence="5">Transcriptional regulator</fullName>
    </submittedName>
</protein>
<dbReference type="EMBL" id="QUZT01000067">
    <property type="protein sequence ID" value="TFY87726.1"/>
    <property type="molecule type" value="Genomic_DNA"/>
</dbReference>
<accession>A0A4Z0ALS7</accession>
<organism evidence="5 6">
    <name type="scientific">Pseudomonas nabeulensis</name>
    <dbReference type="NCBI Taxonomy" id="2293833"/>
    <lineage>
        <taxon>Bacteria</taxon>
        <taxon>Pseudomonadati</taxon>
        <taxon>Pseudomonadota</taxon>
        <taxon>Gammaproteobacteria</taxon>
        <taxon>Pseudomonadales</taxon>
        <taxon>Pseudomonadaceae</taxon>
        <taxon>Pseudomonas</taxon>
    </lineage>
</organism>
<evidence type="ECO:0000259" key="4">
    <source>
        <dbReference type="PROSITE" id="PS51118"/>
    </source>
</evidence>
<dbReference type="Proteomes" id="UP000297734">
    <property type="component" value="Unassembled WGS sequence"/>
</dbReference>
<dbReference type="CDD" id="cd00090">
    <property type="entry name" value="HTH_ARSR"/>
    <property type="match status" value="1"/>
</dbReference>
<dbReference type="Pfam" id="PF01638">
    <property type="entry name" value="HxlR"/>
    <property type="match status" value="1"/>
</dbReference>
<dbReference type="OrthoDB" id="9807069at2"/>
<keyword evidence="2" id="KW-0238">DNA-binding</keyword>
<feature type="domain" description="HTH hxlR-type" evidence="4">
    <location>
        <begin position="12"/>
        <end position="110"/>
    </location>
</feature>
<dbReference type="PANTHER" id="PTHR33204">
    <property type="entry name" value="TRANSCRIPTIONAL REGULATOR, MARR FAMILY"/>
    <property type="match status" value="1"/>
</dbReference>
<name>A0A4Z0ALS7_9PSED</name>
<evidence type="ECO:0000313" key="6">
    <source>
        <dbReference type="Proteomes" id="UP000297734"/>
    </source>
</evidence>
<dbReference type="AlphaFoldDB" id="A0A4Z0ALS7"/>
<proteinExistence type="predicted"/>
<reference evidence="5 6" key="1">
    <citation type="journal article" date="2019" name="Syst. Appl. Microbiol.">
        <title>New species of pathogenic Pseudomonas isolated from citrus in Tunisia: Proposal of Pseudomonas kairouanensis sp. nov. and Pseudomonas nabeulensis sp. nov.</title>
        <authorList>
            <person name="Oueslati M."/>
            <person name="Mulet M."/>
            <person name="Gomila M."/>
            <person name="Berge O."/>
            <person name="Hajlaoui M.R."/>
            <person name="Lalucat J."/>
            <person name="Sadfi-Zouaoui N."/>
            <person name="Garcia-Valdes E."/>
        </authorList>
    </citation>
    <scope>NUCLEOTIDE SEQUENCE [LARGE SCALE GENOMIC DNA]</scope>
    <source>
        <strain evidence="5 6">E10B</strain>
    </source>
</reference>
<dbReference type="PROSITE" id="PS51118">
    <property type="entry name" value="HTH_HXLR"/>
    <property type="match status" value="1"/>
</dbReference>
<evidence type="ECO:0000256" key="2">
    <source>
        <dbReference type="ARBA" id="ARBA00023125"/>
    </source>
</evidence>